<dbReference type="HAMAP" id="MF_03172">
    <property type="entry name" value="Adenylate_kinase_UMP_CMP_kin"/>
    <property type="match status" value="1"/>
</dbReference>
<keyword evidence="3 9" id="KW-0547">Nucleotide-binding</keyword>
<organism evidence="11 12">
    <name type="scientific">Powellomyces hirtus</name>
    <dbReference type="NCBI Taxonomy" id="109895"/>
    <lineage>
        <taxon>Eukaryota</taxon>
        <taxon>Fungi</taxon>
        <taxon>Fungi incertae sedis</taxon>
        <taxon>Chytridiomycota</taxon>
        <taxon>Chytridiomycota incertae sedis</taxon>
        <taxon>Chytridiomycetes</taxon>
        <taxon>Spizellomycetales</taxon>
        <taxon>Powellomycetaceae</taxon>
        <taxon>Powellomyces</taxon>
    </lineage>
</organism>
<dbReference type="Proteomes" id="UP000318582">
    <property type="component" value="Unassembled WGS sequence"/>
</dbReference>
<dbReference type="GO" id="GO:0006221">
    <property type="term" value="P:pyrimidine nucleotide biosynthetic process"/>
    <property type="evidence" value="ECO:0007669"/>
    <property type="project" value="UniProtKB-UniRule"/>
</dbReference>
<keyword evidence="1 9" id="KW-0963">Cytoplasm</keyword>
<keyword evidence="7 9" id="KW-0539">Nucleus</keyword>
<proteinExistence type="inferred from homology"/>
<sequence length="544" mass="58747">MSALLAARRAPAAANALRLSGYARRQLQSVQIRKAHTQPPKADVPPTFYPRMTAAPALLWTAAALGVGVFWYKEVEERFGAEGASPSPLVGDAKKKTAELLEAGKAKAQGLADEARDKASSAKDQANEVAENVKANAASAQKQASDKVASVKDSADEKVGELKGKAESAKQAATDKLKDAKQSAEEKAGQVKEKAAGLKQSATDRAKALKDIAEEKIDAAKSKAEDVKKAAADKAESVKKAVKDKVDAGKEKAEDVKQAGADKAKSVKKDAEDKVEDVKKAAKGKADELKDKSELVKQDAKEKVDDAKETLKSKAKAAAEEAKSQGADIKEKAQAGAQVVQAKVSETLDLEPLADDTTVVFVLGGPGAGKGTQCANLVRDYGFVHLSAGDLLRAEQNRPNSKYGELINTYIKEGKIVPMEITIALLHAAMKEAKSSRFLIDGFPRKMDQALKFEEAVVKSKFVLYFECPEEEMLKRLLKRGETSGRVDDNIESIKKRFRVFEDTSYPVIEHYQDQGKVQKVSCKQPIASVYAQTKDVIEKELHL</sequence>
<feature type="region of interest" description="Disordered" evidence="10">
    <location>
        <begin position="159"/>
        <end position="204"/>
    </location>
</feature>
<dbReference type="PRINTS" id="PR00094">
    <property type="entry name" value="ADENYLTKNASE"/>
</dbReference>
<reference evidence="11 12" key="1">
    <citation type="journal article" date="2019" name="Sci. Rep.">
        <title>Comparative genomics of chytrid fungi reveal insights into the obligate biotrophic and pathogenic lifestyle of Synchytrium endobioticum.</title>
        <authorList>
            <person name="van de Vossenberg B.T.L.H."/>
            <person name="Warris S."/>
            <person name="Nguyen H.D.T."/>
            <person name="van Gent-Pelzer M.P.E."/>
            <person name="Joly D.L."/>
            <person name="van de Geest H.C."/>
            <person name="Bonants P.J.M."/>
            <person name="Smith D.S."/>
            <person name="Levesque C.A."/>
            <person name="van der Lee T.A.J."/>
        </authorList>
    </citation>
    <scope>NUCLEOTIDE SEQUENCE [LARGE SCALE GENOMIC DNA]</scope>
    <source>
        <strain evidence="11 12">CBS 809.83</strain>
    </source>
</reference>
<evidence type="ECO:0000256" key="5">
    <source>
        <dbReference type="ARBA" id="ARBA00022840"/>
    </source>
</evidence>
<keyword evidence="4 9" id="KW-0418">Kinase</keyword>
<keyword evidence="2 9" id="KW-0808">Transferase</keyword>
<accession>A0A507DVZ8</accession>
<comment type="domain">
    <text evidence="9">Consists of three domains, a large central CORE domain and two small peripheral domains, NMPbind and LID, which undergo movements during catalysis. The LID domain closes over the site of phosphoryl transfer upon ATP binding. Assembling and dissambling the active center during each catalytic cycle provides an effective means to prevent ATP hydrolysis.</text>
</comment>
<dbReference type="GO" id="GO:0006207">
    <property type="term" value="P:'de novo' pyrimidine nucleobase biosynthetic process"/>
    <property type="evidence" value="ECO:0007669"/>
    <property type="project" value="InterPro"/>
</dbReference>
<feature type="region of interest" description="Disordered" evidence="10">
    <location>
        <begin position="108"/>
        <end position="128"/>
    </location>
</feature>
<dbReference type="GO" id="GO:0005737">
    <property type="term" value="C:cytoplasm"/>
    <property type="evidence" value="ECO:0007669"/>
    <property type="project" value="UniProtKB-SubCell"/>
</dbReference>
<dbReference type="HAMAP" id="MF_00235">
    <property type="entry name" value="Adenylate_kinase_Adk"/>
    <property type="match status" value="1"/>
</dbReference>
<dbReference type="GO" id="GO:0005524">
    <property type="term" value="F:ATP binding"/>
    <property type="evidence" value="ECO:0007669"/>
    <property type="project" value="UniProtKB-KW"/>
</dbReference>
<feature type="region of interest" description="LID" evidence="9">
    <location>
        <begin position="479"/>
        <end position="489"/>
    </location>
</feature>
<dbReference type="EC" id="2.7.4.14" evidence="9"/>
<comment type="catalytic activity">
    <reaction evidence="8 9">
        <text>UMP + ATP = UDP + ADP</text>
        <dbReference type="Rhea" id="RHEA:24400"/>
        <dbReference type="ChEBI" id="CHEBI:30616"/>
        <dbReference type="ChEBI" id="CHEBI:57865"/>
        <dbReference type="ChEBI" id="CHEBI:58223"/>
        <dbReference type="ChEBI" id="CHEBI:456216"/>
        <dbReference type="EC" id="2.7.4.14"/>
    </reaction>
</comment>
<protein>
    <recommendedName>
        <fullName evidence="9">Uridylate kinase</fullName>
        <shortName evidence="9">UK</shortName>
        <ecNumber evidence="9">2.7.4.14</ecNumber>
    </recommendedName>
    <alternativeName>
        <fullName evidence="9">ATP:UMP phosphotransferase</fullName>
    </alternativeName>
    <alternativeName>
        <fullName evidence="9">Deoxycytidylate kinase</fullName>
        <shortName evidence="9">CK</shortName>
        <shortName evidence="9">dCMP kinase</shortName>
    </alternativeName>
    <alternativeName>
        <fullName evidence="9">Uridine monophosphate kinase</fullName>
        <shortName evidence="9">UMP kinase</shortName>
        <shortName evidence="9">UMPK</shortName>
    </alternativeName>
</protein>
<evidence type="ECO:0000313" key="12">
    <source>
        <dbReference type="Proteomes" id="UP000318582"/>
    </source>
</evidence>
<dbReference type="STRING" id="109895.A0A507DVZ8"/>
<evidence type="ECO:0000256" key="3">
    <source>
        <dbReference type="ARBA" id="ARBA00022741"/>
    </source>
</evidence>
<dbReference type="InterPro" id="IPR006266">
    <property type="entry name" value="UMP_CMP_kinase"/>
</dbReference>
<dbReference type="Gene3D" id="3.40.50.300">
    <property type="entry name" value="P-loop containing nucleotide triphosphate hydrolases"/>
    <property type="match status" value="1"/>
</dbReference>
<evidence type="ECO:0000256" key="1">
    <source>
        <dbReference type="ARBA" id="ARBA00022490"/>
    </source>
</evidence>
<comment type="caution">
    <text evidence="11">The sequence shown here is derived from an EMBL/GenBank/DDBJ whole genome shotgun (WGS) entry which is preliminary data.</text>
</comment>
<dbReference type="GO" id="GO:0033862">
    <property type="term" value="F:UMP kinase activity"/>
    <property type="evidence" value="ECO:0007669"/>
    <property type="project" value="RHEA"/>
</dbReference>
<feature type="binding site" evidence="9">
    <location>
        <begin position="415"/>
        <end position="417"/>
    </location>
    <ligand>
        <name>a ribonucleoside 5'-phosphate</name>
        <dbReference type="ChEBI" id="CHEBI:58043"/>
    </ligand>
</feature>
<gene>
    <name evidence="11" type="ORF">PhCBS80983_g05575</name>
</gene>
<evidence type="ECO:0000256" key="7">
    <source>
        <dbReference type="ARBA" id="ARBA00023242"/>
    </source>
</evidence>
<feature type="binding site" evidence="9">
    <location>
        <position position="486"/>
    </location>
    <ligand>
        <name>a ribonucleoside 5'-phosphate</name>
        <dbReference type="ChEBI" id="CHEBI:58043"/>
    </ligand>
</feature>
<feature type="binding site" evidence="9">
    <location>
        <position position="393"/>
    </location>
    <ligand>
        <name>a ribonucleoside 5'-phosphate</name>
        <dbReference type="ChEBI" id="CHEBI:58043"/>
    </ligand>
</feature>
<dbReference type="PANTHER" id="PTHR23359">
    <property type="entry name" value="NUCLEOTIDE KINASE"/>
    <property type="match status" value="1"/>
</dbReference>
<dbReference type="NCBIfam" id="TIGR01359">
    <property type="entry name" value="UMP_CMP_kin_fam"/>
    <property type="match status" value="1"/>
</dbReference>
<dbReference type="SUPFAM" id="SSF58113">
    <property type="entry name" value="Apolipoprotein A-I"/>
    <property type="match status" value="1"/>
</dbReference>
<keyword evidence="6 9" id="KW-0665">Pyrimidine biosynthesis</keyword>
<comment type="similarity">
    <text evidence="9">Belongs to the adenylate kinase family. UMP-CMP kinase subfamily.</text>
</comment>
<dbReference type="Gene3D" id="1.20.120.20">
    <property type="entry name" value="Apolipoprotein"/>
    <property type="match status" value="1"/>
</dbReference>
<dbReference type="Pfam" id="PF00406">
    <property type="entry name" value="ADK"/>
    <property type="match status" value="1"/>
</dbReference>
<keyword evidence="5 9" id="KW-0067">ATP-binding</keyword>
<feature type="binding site" evidence="9">
    <location>
        <position position="480"/>
    </location>
    <ligand>
        <name>ATP</name>
        <dbReference type="ChEBI" id="CHEBI:30616"/>
    </ligand>
</feature>
<evidence type="ECO:0000256" key="6">
    <source>
        <dbReference type="ARBA" id="ARBA00022975"/>
    </source>
</evidence>
<evidence type="ECO:0000256" key="4">
    <source>
        <dbReference type="ARBA" id="ARBA00022777"/>
    </source>
</evidence>
<feature type="binding site" evidence="9">
    <location>
        <position position="497"/>
    </location>
    <ligand>
        <name>a ribonucleoside 5'-phosphate</name>
        <dbReference type="ChEBI" id="CHEBI:58043"/>
    </ligand>
</feature>
<evidence type="ECO:0000256" key="8">
    <source>
        <dbReference type="ARBA" id="ARBA00048116"/>
    </source>
</evidence>
<dbReference type="FunFam" id="3.40.50.300:FF:000315">
    <property type="entry name" value="Adenylate kinase 1"/>
    <property type="match status" value="1"/>
</dbReference>
<dbReference type="EMBL" id="QEAQ01000126">
    <property type="protein sequence ID" value="TPX55128.1"/>
    <property type="molecule type" value="Genomic_DNA"/>
</dbReference>
<feature type="binding site" evidence="9">
    <location>
        <position position="449"/>
    </location>
    <ligand>
        <name>a ribonucleoside 5'-phosphate</name>
        <dbReference type="ChEBI" id="CHEBI:58043"/>
    </ligand>
</feature>
<keyword evidence="12" id="KW-1185">Reference proteome</keyword>
<feature type="binding site" evidence="9">
    <location>
        <begin position="442"/>
        <end position="445"/>
    </location>
    <ligand>
        <name>a ribonucleoside 5'-phosphate</name>
        <dbReference type="ChEBI" id="CHEBI:58043"/>
    </ligand>
</feature>
<feature type="region of interest" description="Disordered" evidence="10">
    <location>
        <begin position="219"/>
        <end position="291"/>
    </location>
</feature>
<evidence type="ECO:0000313" key="11">
    <source>
        <dbReference type="EMBL" id="TPX55128.1"/>
    </source>
</evidence>
<dbReference type="GO" id="GO:0005634">
    <property type="term" value="C:nucleus"/>
    <property type="evidence" value="ECO:0007669"/>
    <property type="project" value="UniProtKB-SubCell"/>
</dbReference>
<comment type="subunit">
    <text evidence="9">Monomer.</text>
</comment>
<evidence type="ECO:0000256" key="9">
    <source>
        <dbReference type="HAMAP-Rule" id="MF_03172"/>
    </source>
</evidence>
<comment type="cofactor">
    <cofactor evidence="9">
        <name>Mg(2+)</name>
        <dbReference type="ChEBI" id="CHEBI:18420"/>
    </cofactor>
    <text evidence="9">Binds 1 Mg(2+) ion per monomer.</text>
</comment>
<dbReference type="CDD" id="cd01428">
    <property type="entry name" value="ADK"/>
    <property type="match status" value="1"/>
</dbReference>
<dbReference type="InterPro" id="IPR033690">
    <property type="entry name" value="Adenylat_kinase_CS"/>
</dbReference>
<feature type="binding site" evidence="9">
    <location>
        <begin position="367"/>
        <end position="372"/>
    </location>
    <ligand>
        <name>ATP</name>
        <dbReference type="ChEBI" id="CHEBI:30616"/>
    </ligand>
</feature>
<dbReference type="PROSITE" id="PS00113">
    <property type="entry name" value="ADENYLATE_KINASE"/>
    <property type="match status" value="1"/>
</dbReference>
<dbReference type="InterPro" id="IPR000850">
    <property type="entry name" value="Adenylat/UMP-CMP_kin"/>
</dbReference>
<name>A0A507DVZ8_9FUNG</name>
<comment type="subcellular location">
    <subcellularLocation>
        <location evidence="9">Cytoplasm</location>
    </subcellularLocation>
    <subcellularLocation>
        <location evidence="9">Nucleus</location>
    </subcellularLocation>
    <text evidence="9">Predominantly cytoplasmic.</text>
</comment>
<dbReference type="AlphaFoldDB" id="A0A507DVZ8"/>
<comment type="function">
    <text evidence="9">Catalyzes the phosphorylation of pyrimidine nucleoside monophosphates at the expense of ATP. Plays an important role in de novo pyrimidine nucleotide biosynthesis. Has preference for UMP and dUMP as phosphate acceptors, but can also use CMP, dCMP and AMP.</text>
</comment>
<evidence type="ECO:0000256" key="10">
    <source>
        <dbReference type="SAM" id="MobiDB-lite"/>
    </source>
</evidence>
<feature type="region of interest" description="NMPbind" evidence="9">
    <location>
        <begin position="387"/>
        <end position="417"/>
    </location>
</feature>
<dbReference type="SUPFAM" id="SSF52540">
    <property type="entry name" value="P-loop containing nucleoside triphosphate hydrolases"/>
    <property type="match status" value="1"/>
</dbReference>
<dbReference type="InterPro" id="IPR027417">
    <property type="entry name" value="P-loop_NTPase"/>
</dbReference>
<feature type="binding site" evidence="9">
    <location>
        <position position="525"/>
    </location>
    <ligand>
        <name>ATP</name>
        <dbReference type="ChEBI" id="CHEBI:30616"/>
    </ligand>
</feature>
<evidence type="ECO:0000256" key="2">
    <source>
        <dbReference type="ARBA" id="ARBA00022679"/>
    </source>
</evidence>